<name>A0A1G7EB69_9BURK</name>
<protein>
    <submittedName>
        <fullName evidence="2">FecR family protein</fullName>
    </submittedName>
</protein>
<dbReference type="PANTHER" id="PTHR30273">
    <property type="entry name" value="PERIPLASMIC SIGNAL SENSOR AND SIGMA FACTOR ACTIVATOR FECR-RELATED"/>
    <property type="match status" value="1"/>
</dbReference>
<dbReference type="InterPro" id="IPR012373">
    <property type="entry name" value="Ferrdict_sens_TM"/>
</dbReference>
<reference evidence="2 3" key="1">
    <citation type="submission" date="2016-10" db="EMBL/GenBank/DDBJ databases">
        <authorList>
            <person name="de Groot N.N."/>
        </authorList>
    </citation>
    <scope>NUCLEOTIDE SEQUENCE [LARGE SCALE GENOMIC DNA]</scope>
    <source>
        <strain evidence="2 3">DSM 16619</strain>
    </source>
</reference>
<dbReference type="PIRSF" id="PIRSF018266">
    <property type="entry name" value="FecR"/>
    <property type="match status" value="1"/>
</dbReference>
<proteinExistence type="predicted"/>
<gene>
    <name evidence="2" type="ORF">SAMN05192589_12251</name>
</gene>
<sequence>MSLASAPREGLIEQAIALIVQADVAPDPAAQNARAALAQWRLRSGEHEAAAQEARLRWEAMGGVSNDLRAHFGEVASAIAPSSPRRPRRRLLLSAATLLGTGLLAGRGVQWYWQQPTFTASYATRTAQMLKVSLADGMDGGRGTRLDLSPQSAVDVALYRQHRRVDMKRGEVRFDVAHDAGRPFVVHARGARIEVVGTVFTVRDRGSAITVGVERGQVRVQPLPAQGEAGDAIDLHPGQLLEIQEGRAEPVRAVDPATLSPWREGWLVFQNEPLRDALATVNAYRAQPITLADAKVGDLRLSSRFRAGDSTALLAALPTILPLTVHRQADGNVELRAR</sequence>
<organism evidence="2 3">
    <name type="scientific">Paracidovorax valerianellae</name>
    <dbReference type="NCBI Taxonomy" id="187868"/>
    <lineage>
        <taxon>Bacteria</taxon>
        <taxon>Pseudomonadati</taxon>
        <taxon>Pseudomonadota</taxon>
        <taxon>Betaproteobacteria</taxon>
        <taxon>Burkholderiales</taxon>
        <taxon>Comamonadaceae</taxon>
        <taxon>Paracidovorax</taxon>
    </lineage>
</organism>
<evidence type="ECO:0000313" key="3">
    <source>
        <dbReference type="Proteomes" id="UP000198781"/>
    </source>
</evidence>
<dbReference type="PANTHER" id="PTHR30273:SF2">
    <property type="entry name" value="PROTEIN FECR"/>
    <property type="match status" value="1"/>
</dbReference>
<dbReference type="InterPro" id="IPR006860">
    <property type="entry name" value="FecR"/>
</dbReference>
<keyword evidence="3" id="KW-1185">Reference proteome</keyword>
<dbReference type="AlphaFoldDB" id="A0A1G7EB69"/>
<dbReference type="Gene3D" id="2.60.120.1440">
    <property type="match status" value="1"/>
</dbReference>
<dbReference type="GO" id="GO:0016989">
    <property type="term" value="F:sigma factor antagonist activity"/>
    <property type="evidence" value="ECO:0007669"/>
    <property type="project" value="TreeGrafter"/>
</dbReference>
<dbReference type="Pfam" id="PF04773">
    <property type="entry name" value="FecR"/>
    <property type="match status" value="1"/>
</dbReference>
<evidence type="ECO:0000313" key="2">
    <source>
        <dbReference type="EMBL" id="SDE60931.1"/>
    </source>
</evidence>
<feature type="domain" description="FecR protein" evidence="1">
    <location>
        <begin position="122"/>
        <end position="219"/>
    </location>
</feature>
<accession>A0A1G7EB69</accession>
<dbReference type="Proteomes" id="UP000198781">
    <property type="component" value="Unassembled WGS sequence"/>
</dbReference>
<dbReference type="STRING" id="187868.SAMN05192589_12251"/>
<evidence type="ECO:0000259" key="1">
    <source>
        <dbReference type="Pfam" id="PF04773"/>
    </source>
</evidence>
<dbReference type="EMBL" id="FMZC01000022">
    <property type="protein sequence ID" value="SDE60931.1"/>
    <property type="molecule type" value="Genomic_DNA"/>
</dbReference>
<dbReference type="RefSeq" id="WP_245711513.1">
    <property type="nucleotide sequence ID" value="NZ_FMZC01000022.1"/>
</dbReference>